<evidence type="ECO:0000313" key="2">
    <source>
        <dbReference type="EMBL" id="OTF82490.1"/>
    </source>
</evidence>
<proteinExistence type="predicted"/>
<protein>
    <submittedName>
        <fullName evidence="2">Uncharacterized protein</fullName>
    </submittedName>
</protein>
<dbReference type="AlphaFoldDB" id="A0A1Y3BNC3"/>
<comment type="caution">
    <text evidence="2">The sequence shown here is derived from an EMBL/GenBank/DDBJ whole genome shotgun (WGS) entry which is preliminary data.</text>
</comment>
<dbReference type="EMBL" id="MUJZ01008238">
    <property type="protein sequence ID" value="OTF82490.1"/>
    <property type="molecule type" value="Genomic_DNA"/>
</dbReference>
<feature type="compositionally biased region" description="Polar residues" evidence="1">
    <location>
        <begin position="51"/>
        <end position="82"/>
    </location>
</feature>
<feature type="non-terminal residue" evidence="2">
    <location>
        <position position="82"/>
    </location>
</feature>
<dbReference type="Proteomes" id="UP000194236">
    <property type="component" value="Unassembled WGS sequence"/>
</dbReference>
<name>A0A1Y3BNC3_EURMA</name>
<gene>
    <name evidence="2" type="ORF">BLA29_014995</name>
</gene>
<sequence length="82" mass="9099">MAKRPIQMSQMNKLHRNVKASIKRSDSDKRKRSSLLRRLSSKRASADIHQLMTQSGGQHSLTTTPTSSAKVLQVNSPSTLTP</sequence>
<organism evidence="2 3">
    <name type="scientific">Euroglyphus maynei</name>
    <name type="common">Mayne's house dust mite</name>
    <dbReference type="NCBI Taxonomy" id="6958"/>
    <lineage>
        <taxon>Eukaryota</taxon>
        <taxon>Metazoa</taxon>
        <taxon>Ecdysozoa</taxon>
        <taxon>Arthropoda</taxon>
        <taxon>Chelicerata</taxon>
        <taxon>Arachnida</taxon>
        <taxon>Acari</taxon>
        <taxon>Acariformes</taxon>
        <taxon>Sarcoptiformes</taxon>
        <taxon>Astigmata</taxon>
        <taxon>Psoroptidia</taxon>
        <taxon>Analgoidea</taxon>
        <taxon>Pyroglyphidae</taxon>
        <taxon>Pyroglyphinae</taxon>
        <taxon>Euroglyphus</taxon>
    </lineage>
</organism>
<feature type="compositionally biased region" description="Basic residues" evidence="1">
    <location>
        <begin position="13"/>
        <end position="22"/>
    </location>
</feature>
<evidence type="ECO:0000313" key="3">
    <source>
        <dbReference type="Proteomes" id="UP000194236"/>
    </source>
</evidence>
<evidence type="ECO:0000256" key="1">
    <source>
        <dbReference type="SAM" id="MobiDB-lite"/>
    </source>
</evidence>
<feature type="region of interest" description="Disordered" evidence="1">
    <location>
        <begin position="1"/>
        <end position="82"/>
    </location>
</feature>
<accession>A0A1Y3BNC3</accession>
<keyword evidence="3" id="KW-1185">Reference proteome</keyword>
<feature type="compositionally biased region" description="Basic residues" evidence="1">
    <location>
        <begin position="30"/>
        <end position="41"/>
    </location>
</feature>
<reference evidence="2 3" key="1">
    <citation type="submission" date="2017-03" db="EMBL/GenBank/DDBJ databases">
        <title>Genome Survey of Euroglyphus maynei.</title>
        <authorList>
            <person name="Arlian L.G."/>
            <person name="Morgan M.S."/>
            <person name="Rider S.D."/>
        </authorList>
    </citation>
    <scope>NUCLEOTIDE SEQUENCE [LARGE SCALE GENOMIC DNA]</scope>
    <source>
        <strain evidence="2">Arlian Lab</strain>
        <tissue evidence="2">Whole body</tissue>
    </source>
</reference>